<reference evidence="3" key="1">
    <citation type="submission" date="2018-10" db="EMBL/GenBank/DDBJ databases">
        <title>Effector identification in a new, highly contiguous assembly of the strawberry crown rot pathogen Phytophthora cactorum.</title>
        <authorList>
            <person name="Armitage A.D."/>
            <person name="Nellist C.F."/>
            <person name="Bates H."/>
            <person name="Vickerstaff R.J."/>
            <person name="Harrison R.J."/>
        </authorList>
    </citation>
    <scope>NUCLEOTIDE SEQUENCE</scope>
    <source>
        <strain evidence="3">15-7</strain>
    </source>
</reference>
<dbReference type="VEuPathDB" id="FungiDB:PC110_g23408"/>
<evidence type="ECO:0000313" key="4">
    <source>
        <dbReference type="Proteomes" id="UP000735874"/>
    </source>
</evidence>
<dbReference type="VEuPathDB" id="FungiDB:PC110_g23477"/>
<name>A0A8T1A0A9_9STRA</name>
<proteinExistence type="predicted"/>
<accession>A0A8T1A0A9</accession>
<gene>
    <name evidence="3" type="ORF">PC113_g160</name>
</gene>
<keyword evidence="1" id="KW-0175">Coiled coil</keyword>
<feature type="coiled-coil region" evidence="1">
    <location>
        <begin position="265"/>
        <end position="325"/>
    </location>
</feature>
<feature type="region of interest" description="Disordered" evidence="2">
    <location>
        <begin position="1"/>
        <end position="25"/>
    </location>
</feature>
<evidence type="ECO:0000256" key="1">
    <source>
        <dbReference type="SAM" id="Coils"/>
    </source>
</evidence>
<feature type="coiled-coil region" evidence="1">
    <location>
        <begin position="136"/>
        <end position="199"/>
    </location>
</feature>
<dbReference type="EMBL" id="RCMG01000002">
    <property type="protein sequence ID" value="KAG2869368.1"/>
    <property type="molecule type" value="Genomic_DNA"/>
</dbReference>
<feature type="region of interest" description="Disordered" evidence="2">
    <location>
        <begin position="401"/>
        <end position="445"/>
    </location>
</feature>
<protein>
    <submittedName>
        <fullName evidence="3">Uncharacterized protein</fullName>
    </submittedName>
</protein>
<dbReference type="Proteomes" id="UP000735874">
    <property type="component" value="Unassembled WGS sequence"/>
</dbReference>
<feature type="compositionally biased region" description="Polar residues" evidence="2">
    <location>
        <begin position="409"/>
        <end position="418"/>
    </location>
</feature>
<evidence type="ECO:0000313" key="3">
    <source>
        <dbReference type="EMBL" id="KAG2869368.1"/>
    </source>
</evidence>
<evidence type="ECO:0000256" key="2">
    <source>
        <dbReference type="SAM" id="MobiDB-lite"/>
    </source>
</evidence>
<dbReference type="AlphaFoldDB" id="A0A8T1A0A9"/>
<sequence>MVLTRAQQAAREAAGVFDEDMENTESVEPEDVAETSETAMVAHVDEAPSAVAKAPNVGDQLASLAHHLLQRTQSLAAEHVALQHQQQRQNDAQNSALMAMCALTETSAKNLTDQQRVIRMQMVHDEQGGHIEGFVSERLTQALQEVQRESKEYKLATSSQAEGIQRRQQEVTTKVDGGLEQIARQIQQLVESKLAASQKQLCLGQETAELVQQQVQAASEGVATTIKSSLEKDLQRACETMRQELLQTVNRAEEPLRVSARALVLEIATNTERQLEARMQKAITNTQSELNLEVQRQADAASSLREQVRKQSIRINKQYKQARQQGDAEIEATIAEMVHKEVQERLNAVQGEQQLPSAEAVPQETTVQVDPEETRKIIDRSIQSAVDVICKKINDEVREVTARAAQPKPQVSSVNHGNVTKDDKSDGDDENYGENARGVAKNLPG</sequence>
<comment type="caution">
    <text evidence="3">The sequence shown here is derived from an EMBL/GenBank/DDBJ whole genome shotgun (WGS) entry which is preliminary data.</text>
</comment>
<organism evidence="3 4">
    <name type="scientific">Phytophthora cactorum</name>
    <dbReference type="NCBI Taxonomy" id="29920"/>
    <lineage>
        <taxon>Eukaryota</taxon>
        <taxon>Sar</taxon>
        <taxon>Stramenopiles</taxon>
        <taxon>Oomycota</taxon>
        <taxon>Peronosporomycetes</taxon>
        <taxon>Peronosporales</taxon>
        <taxon>Peronosporaceae</taxon>
        <taxon>Phytophthora</taxon>
    </lineage>
</organism>